<dbReference type="KEGG" id="spg:SpyM3_1771"/>
<comment type="similarity">
    <text evidence="1">Belongs to the class-II pyridine nucleotide-disulfide oxidoreductase family.</text>
</comment>
<evidence type="ECO:0000256" key="5">
    <source>
        <dbReference type="ARBA" id="ARBA00023002"/>
    </source>
</evidence>
<dbReference type="GO" id="GO:0102039">
    <property type="term" value="F:NADH-dependent peroxiredoxin activity"/>
    <property type="evidence" value="ECO:0007669"/>
    <property type="project" value="InterPro"/>
</dbReference>
<dbReference type="SUPFAM" id="SSF51905">
    <property type="entry name" value="FAD/NAD(P)-binding domain"/>
    <property type="match status" value="1"/>
</dbReference>
<evidence type="ECO:0000313" key="14">
    <source>
        <dbReference type="Proteomes" id="UP000000564"/>
    </source>
</evidence>
<feature type="domain" description="FAD/NAD(P)-binding" evidence="11">
    <location>
        <begin position="209"/>
        <end position="495"/>
    </location>
</feature>
<evidence type="ECO:0000256" key="9">
    <source>
        <dbReference type="PIRSR" id="PIRSR000238-1"/>
    </source>
</evidence>
<name>A0A0H2UWQ8_STRP3</name>
<evidence type="ECO:0000256" key="8">
    <source>
        <dbReference type="ARBA" id="ARBA00023284"/>
    </source>
</evidence>
<evidence type="ECO:0000256" key="10">
    <source>
        <dbReference type="PIRSR" id="PIRSR000238-2"/>
    </source>
</evidence>
<keyword evidence="5" id="KW-0560">Oxidoreductase</keyword>
<gene>
    <name evidence="13" type="primary">nox.3</name>
    <name evidence="13" type="ordered locus">SpyM3_1771</name>
</gene>
<dbReference type="PIRSF" id="PIRSF000238">
    <property type="entry name" value="AhpF"/>
    <property type="match status" value="1"/>
</dbReference>
<comment type="subunit">
    <text evidence="2">Homodimer.</text>
</comment>
<dbReference type="PRINTS" id="PR00469">
    <property type="entry name" value="PNDRDTASEII"/>
</dbReference>
<dbReference type="GO" id="GO:0000302">
    <property type="term" value="P:response to reactive oxygen species"/>
    <property type="evidence" value="ECO:0007669"/>
    <property type="project" value="InterPro"/>
</dbReference>
<keyword evidence="13" id="KW-0575">Peroxidase</keyword>
<dbReference type="SUPFAM" id="SSF52833">
    <property type="entry name" value="Thioredoxin-like"/>
    <property type="match status" value="2"/>
</dbReference>
<dbReference type="PANTHER" id="PTHR48105">
    <property type="entry name" value="THIOREDOXIN REDUCTASE 1-RELATED-RELATED"/>
    <property type="match status" value="1"/>
</dbReference>
<dbReference type="PRINTS" id="PR00368">
    <property type="entry name" value="FADPNR"/>
</dbReference>
<dbReference type="RefSeq" id="WP_011055070.1">
    <property type="nucleotide sequence ID" value="NC_004070.1"/>
</dbReference>
<comment type="cofactor">
    <cofactor evidence="9">
        <name>FAD</name>
        <dbReference type="ChEBI" id="CHEBI:57692"/>
    </cofactor>
    <text evidence="9">Binds 1 FAD per subunit.</text>
</comment>
<evidence type="ECO:0000256" key="1">
    <source>
        <dbReference type="ARBA" id="ARBA00009333"/>
    </source>
</evidence>
<organism evidence="13 14">
    <name type="scientific">Streptococcus pyogenes serotype M3 (strain ATCC BAA-595 / MGAS315)</name>
    <dbReference type="NCBI Taxonomy" id="198466"/>
    <lineage>
        <taxon>Bacteria</taxon>
        <taxon>Bacillati</taxon>
        <taxon>Bacillota</taxon>
        <taxon>Bacilli</taxon>
        <taxon>Lactobacillales</taxon>
        <taxon>Streptococcaceae</taxon>
        <taxon>Streptococcus</taxon>
    </lineage>
</organism>
<keyword evidence="6 9" id="KW-0520">NAD</keyword>
<evidence type="ECO:0000256" key="7">
    <source>
        <dbReference type="ARBA" id="ARBA00023157"/>
    </source>
</evidence>
<protein>
    <submittedName>
        <fullName evidence="13">Putative NADH oxidase/alkyl hydroperoxidase</fullName>
    </submittedName>
</protein>
<dbReference type="CDD" id="cd03026">
    <property type="entry name" value="AhpF_NTD_C"/>
    <property type="match status" value="1"/>
</dbReference>
<dbReference type="CDD" id="cd02974">
    <property type="entry name" value="AhpF_NTD_N"/>
    <property type="match status" value="1"/>
</dbReference>
<dbReference type="InterPro" id="IPR044141">
    <property type="entry name" value="AhpF_NTD_C"/>
</dbReference>
<keyword evidence="9" id="KW-0521">NADP</keyword>
<dbReference type="GO" id="GO:0051287">
    <property type="term" value="F:NAD binding"/>
    <property type="evidence" value="ECO:0007669"/>
    <property type="project" value="InterPro"/>
</dbReference>
<dbReference type="InterPro" id="IPR044142">
    <property type="entry name" value="AhpF_NTD_N"/>
</dbReference>
<keyword evidence="7 10" id="KW-1015">Disulfide bond</keyword>
<dbReference type="InterPro" id="IPR036249">
    <property type="entry name" value="Thioredoxin-like_sf"/>
</dbReference>
<evidence type="ECO:0000256" key="3">
    <source>
        <dbReference type="ARBA" id="ARBA00022630"/>
    </source>
</evidence>
<dbReference type="InterPro" id="IPR050097">
    <property type="entry name" value="Ferredoxin-NADP_redctase_2"/>
</dbReference>
<evidence type="ECO:0000313" key="13">
    <source>
        <dbReference type="EMBL" id="AAM80378.1"/>
    </source>
</evidence>
<feature type="domain" description="Thioredoxin-like fold" evidence="12">
    <location>
        <begin position="124"/>
        <end position="193"/>
    </location>
</feature>
<reference evidence="13 14" key="1">
    <citation type="journal article" date="2002" name="Proc. Natl. Acad. Sci. U.S.A.">
        <title>Genome sequence of a serotype M3 strain of group A Streptococcus: phage-encoded toxins, the high-virulence phenotype, and clone emergence.</title>
        <authorList>
            <person name="Beres S.B."/>
            <person name="Sylva G.L."/>
            <person name="Barbian K.D."/>
            <person name="Lei B."/>
            <person name="Hoff J.S."/>
            <person name="Mammarella N.D."/>
            <person name="Liu M.Y."/>
            <person name="Smoot J.C."/>
            <person name="Porcella S.F."/>
            <person name="Parkins L.D."/>
            <person name="Campbell D.S."/>
            <person name="Smith T.M."/>
            <person name="McCormick J.K."/>
            <person name="Leung D.Y."/>
            <person name="Schlievert P.M."/>
            <person name="Musser J.M."/>
        </authorList>
    </citation>
    <scope>NUCLEOTIDE SEQUENCE [LARGE SCALE GENOMIC DNA]</scope>
    <source>
        <strain evidence="14">ATCC BAA-595 / MGAS315</strain>
    </source>
</reference>
<dbReference type="InterPro" id="IPR036188">
    <property type="entry name" value="FAD/NAD-bd_sf"/>
</dbReference>
<keyword evidence="4 9" id="KW-0274">FAD</keyword>
<keyword evidence="3" id="KW-0285">Flavoprotein</keyword>
<dbReference type="HOGENOM" id="CLU_031864_4_2_9"/>
<feature type="binding site" evidence="9">
    <location>
        <begin position="210"/>
        <end position="225"/>
    </location>
    <ligand>
        <name>FAD</name>
        <dbReference type="ChEBI" id="CHEBI:57692"/>
    </ligand>
</feature>
<dbReference type="FunFam" id="3.50.50.60:FF:000007">
    <property type="entry name" value="Alkyl hydroperoxide reductase, F subunit"/>
    <property type="match status" value="1"/>
</dbReference>
<evidence type="ECO:0000256" key="6">
    <source>
        <dbReference type="ARBA" id="ARBA00023027"/>
    </source>
</evidence>
<dbReference type="Pfam" id="PF07992">
    <property type="entry name" value="Pyr_redox_2"/>
    <property type="match status" value="1"/>
</dbReference>
<evidence type="ECO:0000259" key="11">
    <source>
        <dbReference type="Pfam" id="PF07992"/>
    </source>
</evidence>
<dbReference type="GO" id="GO:0016668">
    <property type="term" value="F:oxidoreductase activity, acting on a sulfur group of donors, NAD(P) as acceptor"/>
    <property type="evidence" value="ECO:0007669"/>
    <property type="project" value="UniProtKB-ARBA"/>
</dbReference>
<evidence type="ECO:0000256" key="4">
    <source>
        <dbReference type="ARBA" id="ARBA00022827"/>
    </source>
</evidence>
<proteinExistence type="inferred from homology"/>
<dbReference type="GO" id="GO:0005829">
    <property type="term" value="C:cytosol"/>
    <property type="evidence" value="ECO:0007669"/>
    <property type="project" value="UniProtKB-ARBA"/>
</dbReference>
<evidence type="ECO:0000259" key="12">
    <source>
        <dbReference type="Pfam" id="PF13192"/>
    </source>
</evidence>
<dbReference type="GO" id="GO:0032991">
    <property type="term" value="C:protein-containing complex"/>
    <property type="evidence" value="ECO:0007669"/>
    <property type="project" value="UniProtKB-ARBA"/>
</dbReference>
<dbReference type="AlphaFoldDB" id="A0A0H2UWQ8"/>
<accession>A0A0H2UWQ8</accession>
<dbReference type="InterPro" id="IPR023753">
    <property type="entry name" value="FAD/NAD-binding_dom"/>
</dbReference>
<dbReference type="EMBL" id="AE014074">
    <property type="protein sequence ID" value="AAM80378.1"/>
    <property type="molecule type" value="Genomic_DNA"/>
</dbReference>
<keyword evidence="8 10" id="KW-0676">Redox-active center</keyword>
<dbReference type="InterPro" id="IPR012336">
    <property type="entry name" value="Thioredoxin-like_fold"/>
</dbReference>
<dbReference type="NCBIfam" id="TIGR03140">
    <property type="entry name" value="AhpF"/>
    <property type="match status" value="1"/>
</dbReference>
<feature type="disulfide bond" description="Redox-active" evidence="10">
    <location>
        <begin position="337"/>
        <end position="340"/>
    </location>
</feature>
<dbReference type="InterPro" id="IPR008255">
    <property type="entry name" value="Pyr_nucl-diS_OxRdtase_2_AS"/>
</dbReference>
<evidence type="ECO:0000256" key="2">
    <source>
        <dbReference type="ARBA" id="ARBA00011738"/>
    </source>
</evidence>
<feature type="binding site" evidence="9">
    <location>
        <begin position="470"/>
        <end position="480"/>
    </location>
    <ligand>
        <name>FAD</name>
        <dbReference type="ChEBI" id="CHEBI:57692"/>
    </ligand>
</feature>
<sequence>MALSPDIKEQLAQYLTLLEADLVLQVSLGDNEQSQKVKDFVEEIAAMSERISIENITLDRQPSFKVAKKGHDSGVVFAGLPLGHELTSFILALLQVSGRAPKVDQDVIDRIKAIDRPLHFETYVSLTCHNCPDVVQALNIMSVLNDKISHTMVEGGMFQDEVKAKGIMSVPTVFLDGEEFTSGRATIEQLLEQVAGPLSEEAFADKGLYDVLVIGGGPAGNSAAIYAARKGLKTGLLAETFGGQVMETVGIENMISTLYTEGPKLMAEVEAHTKSYDVDIIKAQLATSIEKKENIEVTLANGAVLQAKTAILALGAKWRNINVPGEDEFRNKGVTYCPHCDGPLFEGKDVAVIGGGNSGLEAALDLAGLAKHVYVLEFLPELKADKVLQDRAAKTNNLTIIKNVATKDIVGEDHVTGLSYTERDSGEDKHLDLEGVFVQIGLVPNTAWLKDSGVNLTDRGEIIVDKHGSTNIPGIFAAGDCTDSAYKQIIISMGSGATAAIGAFDYLIRQ</sequence>
<dbReference type="Gene3D" id="3.50.50.60">
    <property type="entry name" value="FAD/NAD(P)-binding domain"/>
    <property type="match status" value="2"/>
</dbReference>
<dbReference type="GO" id="GO:0050660">
    <property type="term" value="F:flavin adenine dinucleotide binding"/>
    <property type="evidence" value="ECO:0007669"/>
    <property type="project" value="InterPro"/>
</dbReference>
<dbReference type="Proteomes" id="UP000000564">
    <property type="component" value="Chromosome"/>
</dbReference>
<dbReference type="InterPro" id="IPR012081">
    <property type="entry name" value="Alkyl_hydroperoxide_Rdtase_suF"/>
</dbReference>
<feature type="binding site" evidence="9">
    <location>
        <begin position="349"/>
        <end position="363"/>
    </location>
    <ligand>
        <name>NAD(+)</name>
        <dbReference type="ChEBI" id="CHEBI:57540"/>
    </ligand>
</feature>
<dbReference type="Gene3D" id="3.40.30.80">
    <property type="match status" value="1"/>
</dbReference>
<dbReference type="Pfam" id="PF13192">
    <property type="entry name" value="Thioredoxin_3"/>
    <property type="match status" value="1"/>
</dbReference>
<dbReference type="PROSITE" id="PS00573">
    <property type="entry name" value="PYRIDINE_REDOX_2"/>
    <property type="match status" value="1"/>
</dbReference>
<dbReference type="PROSITE" id="PS51354">
    <property type="entry name" value="GLUTAREDOXIN_2"/>
    <property type="match status" value="1"/>
</dbReference>